<evidence type="ECO:0000256" key="3">
    <source>
        <dbReference type="ARBA" id="ARBA00023026"/>
    </source>
</evidence>
<dbReference type="InterPro" id="IPR001144">
    <property type="entry name" value="Enterotoxin_A"/>
</dbReference>
<evidence type="ECO:0000313" key="7">
    <source>
        <dbReference type="EMBL" id="KAK2592209.1"/>
    </source>
</evidence>
<dbReference type="PRINTS" id="PR00771">
    <property type="entry name" value="ENTEROTOXINA"/>
</dbReference>
<feature type="signal peptide" evidence="6">
    <location>
        <begin position="1"/>
        <end position="21"/>
    </location>
</feature>
<evidence type="ECO:0000256" key="4">
    <source>
        <dbReference type="ARBA" id="ARBA00023157"/>
    </source>
</evidence>
<dbReference type="SUPFAM" id="SSF56399">
    <property type="entry name" value="ADP-ribosylation"/>
    <property type="match status" value="1"/>
</dbReference>
<dbReference type="Gene3D" id="3.90.210.10">
    <property type="entry name" value="Heat-Labile Enterotoxin, subunit A"/>
    <property type="match status" value="1"/>
</dbReference>
<dbReference type="AlphaFoldDB" id="A0AAJ0CFW0"/>
<proteinExistence type="predicted"/>
<evidence type="ECO:0000256" key="5">
    <source>
        <dbReference type="SAM" id="MobiDB-lite"/>
    </source>
</evidence>
<accession>A0AAJ0CFW0</accession>
<organism evidence="7 8">
    <name type="scientific">Conoideocrella luteorostrata</name>
    <dbReference type="NCBI Taxonomy" id="1105319"/>
    <lineage>
        <taxon>Eukaryota</taxon>
        <taxon>Fungi</taxon>
        <taxon>Dikarya</taxon>
        <taxon>Ascomycota</taxon>
        <taxon>Pezizomycotina</taxon>
        <taxon>Sordariomycetes</taxon>
        <taxon>Hypocreomycetidae</taxon>
        <taxon>Hypocreales</taxon>
        <taxon>Clavicipitaceae</taxon>
        <taxon>Conoideocrella</taxon>
    </lineage>
</organism>
<keyword evidence="3" id="KW-0843">Virulence</keyword>
<dbReference type="Pfam" id="PF01375">
    <property type="entry name" value="Enterotoxin_a"/>
    <property type="match status" value="1"/>
</dbReference>
<gene>
    <name evidence="7" type="ORF">QQS21_010097</name>
</gene>
<keyword evidence="4" id="KW-1015">Disulfide bond</keyword>
<reference evidence="7" key="1">
    <citation type="submission" date="2023-06" db="EMBL/GenBank/DDBJ databases">
        <title>Conoideocrella luteorostrata (Hypocreales: Clavicipitaceae), a potential biocontrol fungus for elongate hemlock scale in United States Christmas tree production areas.</title>
        <authorList>
            <person name="Barrett H."/>
            <person name="Lovett B."/>
            <person name="Macias A.M."/>
            <person name="Stajich J.E."/>
            <person name="Kasson M.T."/>
        </authorList>
    </citation>
    <scope>NUCLEOTIDE SEQUENCE</scope>
    <source>
        <strain evidence="7">ARSEF 14590</strain>
    </source>
</reference>
<name>A0AAJ0CFW0_9HYPO</name>
<evidence type="ECO:0000256" key="6">
    <source>
        <dbReference type="SAM" id="SignalP"/>
    </source>
</evidence>
<feature type="region of interest" description="Disordered" evidence="5">
    <location>
        <begin position="284"/>
        <end position="346"/>
    </location>
</feature>
<evidence type="ECO:0000313" key="8">
    <source>
        <dbReference type="Proteomes" id="UP001251528"/>
    </source>
</evidence>
<feature type="compositionally biased region" description="Basic residues" evidence="5">
    <location>
        <begin position="335"/>
        <end position="346"/>
    </location>
</feature>
<dbReference type="EMBL" id="JASWJB010000280">
    <property type="protein sequence ID" value="KAK2592209.1"/>
    <property type="molecule type" value="Genomic_DNA"/>
</dbReference>
<evidence type="ECO:0000256" key="2">
    <source>
        <dbReference type="ARBA" id="ARBA00022729"/>
    </source>
</evidence>
<feature type="compositionally biased region" description="Basic and acidic residues" evidence="5">
    <location>
        <begin position="298"/>
        <end position="328"/>
    </location>
</feature>
<dbReference type="Proteomes" id="UP001251528">
    <property type="component" value="Unassembled WGS sequence"/>
</dbReference>
<dbReference type="GO" id="GO:0090729">
    <property type="term" value="F:toxin activity"/>
    <property type="evidence" value="ECO:0007669"/>
    <property type="project" value="UniProtKB-KW"/>
</dbReference>
<protein>
    <submittedName>
        <fullName evidence="7">Uncharacterized protein</fullName>
    </submittedName>
</protein>
<comment type="caution">
    <text evidence="7">The sequence shown here is derived from an EMBL/GenBank/DDBJ whole genome shotgun (WGS) entry which is preliminary data.</text>
</comment>
<keyword evidence="1" id="KW-0800">Toxin</keyword>
<sequence length="346" mass="39779">MRFWLTFFQWTTLQYISLGQAHQSNTAWSRVTRGTDLGPPQPLDLKDSFVWRGEITRLPAMIEEDGGFYSRGFERVLDGEILTNAQLNKGSSLFQHAMGMSKEVTHYISTTTDPDVALSFASKIEGAATSYIYKIKTGHQMVDVNKSLKTYSPIASEKEQAAVGFIPWDQVEGWYEITQDERRFSGKWDTRINRLKFTKNDKYNLERYKSQEPSGEQLQLAGLPKQGDVDVPASTIEVFQNVWKRKPWKKYADMSTSDHLANFVWTKVCVKSGNENFCDLARKQYKNPSKQDPNENGDELKDGKVDPRCNDKKFSGSMADRVRDERRKQPLGSSWRRRNCKAPSKR</sequence>
<keyword evidence="2 6" id="KW-0732">Signal</keyword>
<keyword evidence="8" id="KW-1185">Reference proteome</keyword>
<feature type="chain" id="PRO_5042541856" evidence="6">
    <location>
        <begin position="22"/>
        <end position="346"/>
    </location>
</feature>
<evidence type="ECO:0000256" key="1">
    <source>
        <dbReference type="ARBA" id="ARBA00022656"/>
    </source>
</evidence>